<dbReference type="InterPro" id="IPR029062">
    <property type="entry name" value="Class_I_gatase-like"/>
</dbReference>
<dbReference type="RefSeq" id="WP_060601413.1">
    <property type="nucleotide sequence ID" value="NZ_FQZC01000001.1"/>
</dbReference>
<dbReference type="EMBL" id="FQZC01000001">
    <property type="protein sequence ID" value="SHI64529.1"/>
    <property type="molecule type" value="Genomic_DNA"/>
</dbReference>
<dbReference type="Proteomes" id="UP000184290">
    <property type="component" value="Unassembled WGS sequence"/>
</dbReference>
<dbReference type="InterPro" id="IPR017926">
    <property type="entry name" value="GATASE"/>
</dbReference>
<evidence type="ECO:0000259" key="1">
    <source>
        <dbReference type="Pfam" id="PF00117"/>
    </source>
</evidence>
<evidence type="ECO:0000313" key="2">
    <source>
        <dbReference type="EMBL" id="SHI64529.1"/>
    </source>
</evidence>
<organism evidence="2 3">
    <name type="scientific">Aureimonas altamirensis DSM 21988</name>
    <dbReference type="NCBI Taxonomy" id="1121026"/>
    <lineage>
        <taxon>Bacteria</taxon>
        <taxon>Pseudomonadati</taxon>
        <taxon>Pseudomonadota</taxon>
        <taxon>Alphaproteobacteria</taxon>
        <taxon>Hyphomicrobiales</taxon>
        <taxon>Aurantimonadaceae</taxon>
        <taxon>Aureimonas</taxon>
    </lineage>
</organism>
<dbReference type="InterPro" id="IPR044992">
    <property type="entry name" value="ChyE-like"/>
</dbReference>
<name>A0ABY1I5V2_9HYPH</name>
<comment type="caution">
    <text evidence="2">The sequence shown here is derived from an EMBL/GenBank/DDBJ whole genome shotgun (WGS) entry which is preliminary data.</text>
</comment>
<accession>A0ABY1I5V2</accession>
<keyword evidence="3" id="KW-1185">Reference proteome</keyword>
<gene>
    <name evidence="2" type="ORF">SAMN02745911_0743</name>
</gene>
<protein>
    <submittedName>
        <fullName evidence="2">GMP synthase (Glutamine-hydrolysing)</fullName>
    </submittedName>
</protein>
<dbReference type="SUPFAM" id="SSF52317">
    <property type="entry name" value="Class I glutamine amidotransferase-like"/>
    <property type="match status" value="1"/>
</dbReference>
<dbReference type="Pfam" id="PF00117">
    <property type="entry name" value="GATase"/>
    <property type="match status" value="1"/>
</dbReference>
<dbReference type="Gene3D" id="3.40.50.880">
    <property type="match status" value="1"/>
</dbReference>
<evidence type="ECO:0000313" key="3">
    <source>
        <dbReference type="Proteomes" id="UP000184290"/>
    </source>
</evidence>
<proteinExistence type="predicted"/>
<dbReference type="PANTHER" id="PTHR42695">
    <property type="entry name" value="GLUTAMINE AMIDOTRANSFERASE YLR126C-RELATED"/>
    <property type="match status" value="1"/>
</dbReference>
<sequence length="274" mass="28988">MALTLLIVASETAEQQEDRRKSSGAASHETYAATLRELEPGVSIHNCSCIDGSDLPDLSIIDGVLYAGSPIAMHKESTETRAAARFATALFDAGVPAFGSCAGLQIAAVASGGTCRPRRQAMEAGFARGITATEAGRTHPMLHGRPIVWDAPAMHSGIVEALGPGGTVLAQTRSTPIEAAEIRFGNGVFWGVQYHPELTITEIAGALRRQAQDLVEAGMSRSEQSVNDYAAALEDLDEGGGPDTAWQIGIDEEVTIATRRTTELRNFLSRVKTA</sequence>
<feature type="domain" description="Glutamine amidotransferase" evidence="1">
    <location>
        <begin position="34"/>
        <end position="202"/>
    </location>
</feature>
<dbReference type="PANTHER" id="PTHR42695:SF5">
    <property type="entry name" value="GLUTAMINE AMIDOTRANSFERASE YLR126C-RELATED"/>
    <property type="match status" value="1"/>
</dbReference>
<dbReference type="PROSITE" id="PS51273">
    <property type="entry name" value="GATASE_TYPE_1"/>
    <property type="match status" value="1"/>
</dbReference>
<reference evidence="2 3" key="1">
    <citation type="submission" date="2016-11" db="EMBL/GenBank/DDBJ databases">
        <authorList>
            <person name="Varghese N."/>
            <person name="Submissions S."/>
        </authorList>
    </citation>
    <scope>NUCLEOTIDE SEQUENCE [LARGE SCALE GENOMIC DNA]</scope>
    <source>
        <strain evidence="2 3">DSM 21988</strain>
    </source>
</reference>